<dbReference type="GO" id="GO:0008236">
    <property type="term" value="F:serine-type peptidase activity"/>
    <property type="evidence" value="ECO:0007669"/>
    <property type="project" value="UniProtKB-KW"/>
</dbReference>
<reference evidence="5" key="1">
    <citation type="submission" date="2019-08" db="EMBL/GenBank/DDBJ databases">
        <authorList>
            <person name="Kucharzyk K."/>
            <person name="Murdoch R.W."/>
            <person name="Higgins S."/>
            <person name="Loffler F."/>
        </authorList>
    </citation>
    <scope>NUCLEOTIDE SEQUENCE</scope>
</reference>
<evidence type="ECO:0000256" key="2">
    <source>
        <dbReference type="ARBA" id="ARBA00022670"/>
    </source>
</evidence>
<dbReference type="InterPro" id="IPR003507">
    <property type="entry name" value="S66_fam"/>
</dbReference>
<dbReference type="PANTHER" id="PTHR30237:SF2">
    <property type="entry name" value="MUREIN TETRAPEPTIDE CARBOXYPEPTIDASE"/>
    <property type="match status" value="1"/>
</dbReference>
<evidence type="ECO:0000313" key="5">
    <source>
        <dbReference type="EMBL" id="MPM31018.1"/>
    </source>
</evidence>
<dbReference type="EMBL" id="VSSQ01005955">
    <property type="protein sequence ID" value="MPM31018.1"/>
    <property type="molecule type" value="Genomic_DNA"/>
</dbReference>
<gene>
    <name evidence="5" type="primary">ldcA_1</name>
    <name evidence="5" type="ORF">SDC9_77571</name>
</gene>
<accession>A0A644YSS7</accession>
<evidence type="ECO:0000256" key="3">
    <source>
        <dbReference type="ARBA" id="ARBA00022825"/>
    </source>
</evidence>
<dbReference type="EC" id="3.4.17.13" evidence="5"/>
<proteinExistence type="predicted"/>
<dbReference type="AlphaFoldDB" id="A0A644YSS7"/>
<dbReference type="InterPro" id="IPR027461">
    <property type="entry name" value="Carboxypeptidase_A_C_sf"/>
</dbReference>
<keyword evidence="1 5" id="KW-0121">Carboxypeptidase</keyword>
<protein>
    <submittedName>
        <fullName evidence="5">Murein tetrapeptide carboxypeptidase</fullName>
        <ecNumber evidence="5">3.4.17.13</ecNumber>
    </submittedName>
</protein>
<keyword evidence="2" id="KW-0645">Protease</keyword>
<sequence length="142" mass="15612">MRISQHQLNRAGNANGILVGGNLSVLYSMLGSSSLPDMSGKILFLEDLDEYLYHIDRMLVALKRAGVFDKLAGVVVGTMSEMHDNDVPFGKNAEEIISLQLNDFSFPLMFGFPAGHTNLNRAFFIGKETEIEVKSEGAAFLQ</sequence>
<dbReference type="SUPFAM" id="SSF141986">
    <property type="entry name" value="LD-carboxypeptidase A C-terminal domain-like"/>
    <property type="match status" value="1"/>
</dbReference>
<dbReference type="PANTHER" id="PTHR30237">
    <property type="entry name" value="MURAMOYLTETRAPEPTIDE CARBOXYPEPTIDASE"/>
    <property type="match status" value="1"/>
</dbReference>
<dbReference type="InterPro" id="IPR040921">
    <property type="entry name" value="Peptidase_S66C"/>
</dbReference>
<dbReference type="GO" id="GO:0006508">
    <property type="term" value="P:proteolysis"/>
    <property type="evidence" value="ECO:0007669"/>
    <property type="project" value="UniProtKB-KW"/>
</dbReference>
<organism evidence="5">
    <name type="scientific">bioreactor metagenome</name>
    <dbReference type="NCBI Taxonomy" id="1076179"/>
    <lineage>
        <taxon>unclassified sequences</taxon>
        <taxon>metagenomes</taxon>
        <taxon>ecological metagenomes</taxon>
    </lineage>
</organism>
<name>A0A644YSS7_9ZZZZ</name>
<dbReference type="Gene3D" id="3.50.30.60">
    <property type="entry name" value="LD-carboxypeptidase A C-terminal domain-like"/>
    <property type="match status" value="1"/>
</dbReference>
<keyword evidence="3" id="KW-0720">Serine protease</keyword>
<keyword evidence="5" id="KW-0378">Hydrolase</keyword>
<feature type="domain" description="LD-carboxypeptidase C-terminal" evidence="4">
    <location>
        <begin position="15"/>
        <end position="131"/>
    </location>
</feature>
<dbReference type="GO" id="GO:0106415">
    <property type="term" value="F:muramoyltetrapeptide carboxypeptidase activity"/>
    <property type="evidence" value="ECO:0007669"/>
    <property type="project" value="UniProtKB-EC"/>
</dbReference>
<dbReference type="Pfam" id="PF17676">
    <property type="entry name" value="Peptidase_S66C"/>
    <property type="match status" value="1"/>
</dbReference>
<evidence type="ECO:0000259" key="4">
    <source>
        <dbReference type="Pfam" id="PF17676"/>
    </source>
</evidence>
<comment type="caution">
    <text evidence="5">The sequence shown here is derived from an EMBL/GenBank/DDBJ whole genome shotgun (WGS) entry which is preliminary data.</text>
</comment>
<evidence type="ECO:0000256" key="1">
    <source>
        <dbReference type="ARBA" id="ARBA00022645"/>
    </source>
</evidence>